<name>A0AAX6GK59_IRIPA</name>
<reference evidence="2" key="2">
    <citation type="submission" date="2023-04" db="EMBL/GenBank/DDBJ databases">
        <authorList>
            <person name="Bruccoleri R.E."/>
            <person name="Oakeley E.J."/>
            <person name="Faust A.-M."/>
            <person name="Dessus-Babus S."/>
            <person name="Altorfer M."/>
            <person name="Burckhardt D."/>
            <person name="Oertli M."/>
            <person name="Naumann U."/>
            <person name="Petersen F."/>
            <person name="Wong J."/>
        </authorList>
    </citation>
    <scope>NUCLEOTIDE SEQUENCE</scope>
    <source>
        <strain evidence="2">GSM-AAB239-AS_SAM_17_03QT</strain>
        <tissue evidence="2">Leaf</tissue>
    </source>
</reference>
<accession>A0AAX6GK59</accession>
<feature type="compositionally biased region" description="Basic and acidic residues" evidence="1">
    <location>
        <begin position="62"/>
        <end position="71"/>
    </location>
</feature>
<protein>
    <submittedName>
        <fullName evidence="2">Uncharacterized protein</fullName>
    </submittedName>
</protein>
<dbReference type="AlphaFoldDB" id="A0AAX6GK59"/>
<dbReference type="Proteomes" id="UP001140949">
    <property type="component" value="Unassembled WGS sequence"/>
</dbReference>
<proteinExistence type="predicted"/>
<sequence>MLGGECWHRRAGGSRFAPCVVVYDVNRRGSGCPRISAQGAARMDAEGCRSPRGAPWSQWLGSDHRAADREE</sequence>
<reference evidence="2" key="1">
    <citation type="journal article" date="2023" name="GigaByte">
        <title>Genome assembly of the bearded iris, Iris pallida Lam.</title>
        <authorList>
            <person name="Bruccoleri R.E."/>
            <person name="Oakeley E.J."/>
            <person name="Faust A.M.E."/>
            <person name="Altorfer M."/>
            <person name="Dessus-Babus S."/>
            <person name="Burckhardt D."/>
            <person name="Oertli M."/>
            <person name="Naumann U."/>
            <person name="Petersen F."/>
            <person name="Wong J."/>
        </authorList>
    </citation>
    <scope>NUCLEOTIDE SEQUENCE</scope>
    <source>
        <strain evidence="2">GSM-AAB239-AS_SAM_17_03QT</strain>
    </source>
</reference>
<organism evidence="2 3">
    <name type="scientific">Iris pallida</name>
    <name type="common">Sweet iris</name>
    <dbReference type="NCBI Taxonomy" id="29817"/>
    <lineage>
        <taxon>Eukaryota</taxon>
        <taxon>Viridiplantae</taxon>
        <taxon>Streptophyta</taxon>
        <taxon>Embryophyta</taxon>
        <taxon>Tracheophyta</taxon>
        <taxon>Spermatophyta</taxon>
        <taxon>Magnoliopsida</taxon>
        <taxon>Liliopsida</taxon>
        <taxon>Asparagales</taxon>
        <taxon>Iridaceae</taxon>
        <taxon>Iridoideae</taxon>
        <taxon>Irideae</taxon>
        <taxon>Iris</taxon>
    </lineage>
</organism>
<dbReference type="EMBL" id="JANAVB010019198">
    <property type="protein sequence ID" value="KAJ6828601.1"/>
    <property type="molecule type" value="Genomic_DNA"/>
</dbReference>
<evidence type="ECO:0000313" key="3">
    <source>
        <dbReference type="Proteomes" id="UP001140949"/>
    </source>
</evidence>
<evidence type="ECO:0000313" key="2">
    <source>
        <dbReference type="EMBL" id="KAJ6828601.1"/>
    </source>
</evidence>
<evidence type="ECO:0000256" key="1">
    <source>
        <dbReference type="SAM" id="MobiDB-lite"/>
    </source>
</evidence>
<gene>
    <name evidence="2" type="ORF">M6B38_362665</name>
</gene>
<keyword evidence="3" id="KW-1185">Reference proteome</keyword>
<feature type="region of interest" description="Disordered" evidence="1">
    <location>
        <begin position="46"/>
        <end position="71"/>
    </location>
</feature>
<comment type="caution">
    <text evidence="2">The sequence shown here is derived from an EMBL/GenBank/DDBJ whole genome shotgun (WGS) entry which is preliminary data.</text>
</comment>